<dbReference type="Proteomes" id="UP000217301">
    <property type="component" value="Chromosome"/>
</dbReference>
<reference evidence="3" key="2">
    <citation type="submission" date="2017-06" db="EMBL/GenBank/DDBJ databases">
        <title>Capnocytophaga spp. assemblies.</title>
        <authorList>
            <person name="Gulvik C.A."/>
        </authorList>
    </citation>
    <scope>NUCLEOTIDE SEQUENCE [LARGE SCALE GENOMIC DNA]</scope>
    <source>
        <strain evidence="3">KC1668</strain>
    </source>
</reference>
<evidence type="ECO:0000313" key="1">
    <source>
        <dbReference type="EMBL" id="ATA84131.1"/>
    </source>
</evidence>
<evidence type="ECO:0008006" key="5">
    <source>
        <dbReference type="Google" id="ProtNLM"/>
    </source>
</evidence>
<evidence type="ECO:0000313" key="3">
    <source>
        <dbReference type="Proteomes" id="UP000217301"/>
    </source>
</evidence>
<keyword evidence="3" id="KW-1185">Reference proteome</keyword>
<reference evidence="2 4" key="3">
    <citation type="submission" date="2018-06" db="EMBL/GenBank/DDBJ databases">
        <authorList>
            <consortium name="Pathogen Informatics"/>
            <person name="Doyle S."/>
        </authorList>
    </citation>
    <scope>NUCLEOTIDE SEQUENCE [LARGE SCALE GENOMIC DNA]</scope>
    <source>
        <strain evidence="2 4">NCTC11653</strain>
    </source>
</reference>
<dbReference type="RefSeq" id="WP_040361988.1">
    <property type="nucleotide sequence ID" value="NZ_CP022385.1"/>
</dbReference>
<dbReference type="Proteomes" id="UP000249902">
    <property type="component" value="Unassembled WGS sequence"/>
</dbReference>
<evidence type="ECO:0000313" key="4">
    <source>
        <dbReference type="Proteomes" id="UP000249902"/>
    </source>
</evidence>
<dbReference type="Gene3D" id="2.180.10.10">
    <property type="entry name" value="RHS repeat-associated core"/>
    <property type="match status" value="1"/>
</dbReference>
<proteinExistence type="predicted"/>
<name>A0AAX2I904_CAPSP</name>
<protein>
    <recommendedName>
        <fullName evidence="5">Sugar-binding protein</fullName>
    </recommendedName>
</protein>
<sequence>MKIQNNGLENYPKTPYAPKVEPNLFFAGKKVKTSYKEYEALIGNNNSVRLGKFKNNAAVSPKEISSLVEEYRDMARELKYKNFFDEKSETLYDNILSSRDCECFCFVTTYNEQGLVTSYEVDDFVFVFKYNEQQQLTEWTATISGQIPCTRNYLYNKKGLLCKIIDKLPTGIFKEYLYDEKGDMVVVIENGENSEEYKYKYNSKGELVSLKCYRNEKFRQEDLFLYDERGNKTLFCSFGEENEKDERENERKVFINSYQNGYLDKQEILYYENGNKDFLFFDEQGNLIKKQHFEIKHYRGFELLNCVSYKYFDGKAERTDINKDLYKEVIVCKDITYKEDSYCGGWTSFRRFSDKTIHREYNARKYYSILFSDNIFSYVIYDKEGNEIRKFVRTYLTNGESETIFYKNGTPDYILRKECSVVEN</sequence>
<gene>
    <name evidence="1" type="ORF">CGC55_06240</name>
    <name evidence="2" type="ORF">NCTC11653_00791</name>
</gene>
<dbReference type="EMBL" id="CP022385">
    <property type="protein sequence ID" value="ATA84131.1"/>
    <property type="molecule type" value="Genomic_DNA"/>
</dbReference>
<reference evidence="1" key="1">
    <citation type="journal article" date="2017" name="Genome Announc.">
        <title>Twelve Complete Reference Genomes of Clinical Isolates in the Capnocytophaga Genus.</title>
        <authorList>
            <person name="Villarma A."/>
            <person name="Gulvik C.A."/>
            <person name="Rowe L.A."/>
            <person name="Sheth M."/>
            <person name="Juieng P."/>
            <person name="Nicholson A.C."/>
            <person name="Loparev V.N."/>
            <person name="McQuiston J.R."/>
        </authorList>
    </citation>
    <scope>NUCLEOTIDE SEQUENCE</scope>
    <source>
        <strain evidence="1">KC1668</strain>
    </source>
</reference>
<dbReference type="KEGG" id="cspu:CGC55_06240"/>
<evidence type="ECO:0000313" key="2">
    <source>
        <dbReference type="EMBL" id="SQA74896.1"/>
    </source>
</evidence>
<organism evidence="2 4">
    <name type="scientific">Capnocytophaga sputigena</name>
    <dbReference type="NCBI Taxonomy" id="1019"/>
    <lineage>
        <taxon>Bacteria</taxon>
        <taxon>Pseudomonadati</taxon>
        <taxon>Bacteroidota</taxon>
        <taxon>Flavobacteriia</taxon>
        <taxon>Flavobacteriales</taxon>
        <taxon>Flavobacteriaceae</taxon>
        <taxon>Capnocytophaga</taxon>
    </lineage>
</organism>
<dbReference type="EMBL" id="UAVP01000007">
    <property type="protein sequence ID" value="SQA74896.1"/>
    <property type="molecule type" value="Genomic_DNA"/>
</dbReference>
<dbReference type="AlphaFoldDB" id="A0AAX2I904"/>
<accession>A0AAX2I904</accession>